<keyword evidence="2" id="KW-1185">Reference proteome</keyword>
<proteinExistence type="predicted"/>
<organism evidence="1 2">
    <name type="scientific">Suillus subaureus</name>
    <dbReference type="NCBI Taxonomy" id="48587"/>
    <lineage>
        <taxon>Eukaryota</taxon>
        <taxon>Fungi</taxon>
        <taxon>Dikarya</taxon>
        <taxon>Basidiomycota</taxon>
        <taxon>Agaricomycotina</taxon>
        <taxon>Agaricomycetes</taxon>
        <taxon>Agaricomycetidae</taxon>
        <taxon>Boletales</taxon>
        <taxon>Suillineae</taxon>
        <taxon>Suillaceae</taxon>
        <taxon>Suillus</taxon>
    </lineage>
</organism>
<dbReference type="OrthoDB" id="3258694at2759"/>
<dbReference type="GeneID" id="64626715"/>
<dbReference type="EMBL" id="JABBWG010000010">
    <property type="protein sequence ID" value="KAG1819198.1"/>
    <property type="molecule type" value="Genomic_DNA"/>
</dbReference>
<dbReference type="AlphaFoldDB" id="A0A9P7JFD3"/>
<dbReference type="RefSeq" id="XP_041194875.1">
    <property type="nucleotide sequence ID" value="XM_041332698.1"/>
</dbReference>
<dbReference type="Proteomes" id="UP000807769">
    <property type="component" value="Unassembled WGS sequence"/>
</dbReference>
<comment type="caution">
    <text evidence="1">The sequence shown here is derived from an EMBL/GenBank/DDBJ whole genome shotgun (WGS) entry which is preliminary data.</text>
</comment>
<reference evidence="1" key="1">
    <citation type="journal article" date="2020" name="New Phytol.">
        <title>Comparative genomics reveals dynamic genome evolution in host specialist ectomycorrhizal fungi.</title>
        <authorList>
            <person name="Lofgren L.A."/>
            <person name="Nguyen N.H."/>
            <person name="Vilgalys R."/>
            <person name="Ruytinx J."/>
            <person name="Liao H.L."/>
            <person name="Branco S."/>
            <person name="Kuo A."/>
            <person name="LaButti K."/>
            <person name="Lipzen A."/>
            <person name="Andreopoulos W."/>
            <person name="Pangilinan J."/>
            <person name="Riley R."/>
            <person name="Hundley H."/>
            <person name="Na H."/>
            <person name="Barry K."/>
            <person name="Grigoriev I.V."/>
            <person name="Stajich J.E."/>
            <person name="Kennedy P.G."/>
        </authorList>
    </citation>
    <scope>NUCLEOTIDE SEQUENCE</scope>
    <source>
        <strain evidence="1">MN1</strain>
    </source>
</reference>
<gene>
    <name evidence="1" type="ORF">BJ212DRAFT_1298440</name>
</gene>
<evidence type="ECO:0000313" key="1">
    <source>
        <dbReference type="EMBL" id="KAG1819198.1"/>
    </source>
</evidence>
<protein>
    <submittedName>
        <fullName evidence="1">Uncharacterized protein</fullName>
    </submittedName>
</protein>
<evidence type="ECO:0000313" key="2">
    <source>
        <dbReference type="Proteomes" id="UP000807769"/>
    </source>
</evidence>
<name>A0A9P7JFD3_9AGAM</name>
<sequence length="109" mass="12342">MSTFVIEHNTRVGDNPCVESKSPSKLHQSSFIQLDDWFEGYAHFLDLNVWPLSSVVETIWDDATKSWNVVIDRGAMSHHSKIKHIVLATATASSDLDLDRKTLDESIEE</sequence>
<accession>A0A9P7JFD3</accession>